<dbReference type="Gene3D" id="2.40.50.100">
    <property type="match status" value="1"/>
</dbReference>
<evidence type="ECO:0000256" key="1">
    <source>
        <dbReference type="ARBA" id="ARBA00004196"/>
    </source>
</evidence>
<gene>
    <name evidence="6" type="ORF">DLM86_27555</name>
</gene>
<feature type="coiled-coil region" evidence="3">
    <location>
        <begin position="149"/>
        <end position="176"/>
    </location>
</feature>
<dbReference type="EMBL" id="QJVJ01000016">
    <property type="protein sequence ID" value="PYI50829.1"/>
    <property type="molecule type" value="Genomic_DNA"/>
</dbReference>
<accession>A0A2V5JVT3</accession>
<dbReference type="AlphaFoldDB" id="A0A2V5JVT3"/>
<keyword evidence="2 3" id="KW-0175">Coiled coil</keyword>
<dbReference type="InterPro" id="IPR050465">
    <property type="entry name" value="UPF0194_transport"/>
</dbReference>
<evidence type="ECO:0000313" key="6">
    <source>
        <dbReference type="EMBL" id="PYI50829.1"/>
    </source>
</evidence>
<evidence type="ECO:0000256" key="2">
    <source>
        <dbReference type="ARBA" id="ARBA00023054"/>
    </source>
</evidence>
<protein>
    <submittedName>
        <fullName evidence="6">Efflux transporter periplasmic adaptor subunit</fullName>
    </submittedName>
</protein>
<feature type="compositionally biased region" description="Polar residues" evidence="4">
    <location>
        <begin position="1"/>
        <end position="13"/>
    </location>
</feature>
<proteinExistence type="predicted"/>
<dbReference type="PANTHER" id="PTHR32347">
    <property type="entry name" value="EFFLUX SYSTEM COMPONENT YKNX-RELATED"/>
    <property type="match status" value="1"/>
</dbReference>
<organism evidence="6 7">
    <name type="scientific">Paenibacillus flagellatus</name>
    <dbReference type="NCBI Taxonomy" id="2211139"/>
    <lineage>
        <taxon>Bacteria</taxon>
        <taxon>Bacillati</taxon>
        <taxon>Bacillota</taxon>
        <taxon>Bacilli</taxon>
        <taxon>Bacillales</taxon>
        <taxon>Paenibacillaceae</taxon>
        <taxon>Paenibacillus</taxon>
    </lineage>
</organism>
<dbReference type="PANTHER" id="PTHR32347:SF23">
    <property type="entry name" value="BLL5650 PROTEIN"/>
    <property type="match status" value="1"/>
</dbReference>
<dbReference type="Gene3D" id="2.40.420.20">
    <property type="match status" value="1"/>
</dbReference>
<dbReference type="RefSeq" id="WP_110843289.1">
    <property type="nucleotide sequence ID" value="NZ_QJVJ01000016.1"/>
</dbReference>
<keyword evidence="7" id="KW-1185">Reference proteome</keyword>
<reference evidence="6 7" key="1">
    <citation type="submission" date="2018-05" db="EMBL/GenBank/DDBJ databases">
        <title>Paenibacillus flagellatus sp. nov., isolated from selenium mineral soil.</title>
        <authorList>
            <person name="Dai X."/>
        </authorList>
    </citation>
    <scope>NUCLEOTIDE SEQUENCE [LARGE SCALE GENOMIC DNA]</scope>
    <source>
        <strain evidence="6 7">DXL2</strain>
    </source>
</reference>
<feature type="domain" description="Multidrug resistance protein MdtA-like C-terminal permuted SH3" evidence="5">
    <location>
        <begin position="322"/>
        <end position="377"/>
    </location>
</feature>
<dbReference type="Proteomes" id="UP000247476">
    <property type="component" value="Unassembled WGS sequence"/>
</dbReference>
<feature type="region of interest" description="Disordered" evidence="4">
    <location>
        <begin position="1"/>
        <end position="20"/>
    </location>
</feature>
<evidence type="ECO:0000313" key="7">
    <source>
        <dbReference type="Proteomes" id="UP000247476"/>
    </source>
</evidence>
<evidence type="ECO:0000256" key="3">
    <source>
        <dbReference type="SAM" id="Coils"/>
    </source>
</evidence>
<evidence type="ECO:0000259" key="5">
    <source>
        <dbReference type="Pfam" id="PF25967"/>
    </source>
</evidence>
<comment type="caution">
    <text evidence="6">The sequence shown here is derived from an EMBL/GenBank/DDBJ whole genome shotgun (WGS) entry which is preliminary data.</text>
</comment>
<dbReference type="GO" id="GO:0030313">
    <property type="term" value="C:cell envelope"/>
    <property type="evidence" value="ECO:0007669"/>
    <property type="project" value="UniProtKB-SubCell"/>
</dbReference>
<sequence>MTGTSAMSASRVTNVRKDASSRKNSESSIVAIGRGAERLLNMAKRRWIAWALLGAIAAVQTGCTYVNAEQQAKPELLKPVKRQEDLFEVKSGSIVSQIRGVGFFVPASTKYYQHATGGKIAALRVKAGDSVAKGDVLLELDPQDLPMKIVEQKLVVAKAEERLEEAKTSRDAEVLRLAGLNLDVERMKLQGLEAKLAKTKLTADKAGTVTFLDFVKPGDTLASYKDVVGVSDPKELLFLYAVPAAGGDLSSVELGAEAEIAYKGSTYKGKVIQTPRTSPFTDNPVQVEKNTRSILVALDRLPDDAEIGGQGDLSIVTERRDNVLVIPRVGLRSYQGRSFVHVKDGDSRKEVDVEKGLETATEVEIRKGLKAGQQLILNN</sequence>
<dbReference type="OrthoDB" id="1817080at2"/>
<name>A0A2V5JVT3_9BACL</name>
<dbReference type="Pfam" id="PF25967">
    <property type="entry name" value="RND-MFP_C"/>
    <property type="match status" value="1"/>
</dbReference>
<dbReference type="InterPro" id="IPR058627">
    <property type="entry name" value="MdtA-like_C"/>
</dbReference>
<evidence type="ECO:0000256" key="4">
    <source>
        <dbReference type="SAM" id="MobiDB-lite"/>
    </source>
</evidence>
<comment type="subcellular location">
    <subcellularLocation>
        <location evidence="1">Cell envelope</location>
    </subcellularLocation>
</comment>